<dbReference type="InterPro" id="IPR010658">
    <property type="entry name" value="Nodulin-like"/>
</dbReference>
<accession>A0A9D4U355</accession>
<feature type="transmembrane region" description="Helical" evidence="5">
    <location>
        <begin position="401"/>
        <end position="420"/>
    </location>
</feature>
<feature type="transmembrane region" description="Helical" evidence="5">
    <location>
        <begin position="426"/>
        <end position="448"/>
    </location>
</feature>
<reference evidence="8" key="1">
    <citation type="submission" date="2021-01" db="EMBL/GenBank/DDBJ databases">
        <title>Adiantum capillus-veneris genome.</title>
        <authorList>
            <person name="Fang Y."/>
            <person name="Liao Q."/>
        </authorList>
    </citation>
    <scope>NUCLEOTIDE SEQUENCE</scope>
    <source>
        <strain evidence="8">H3</strain>
        <tissue evidence="8">Leaf</tissue>
    </source>
</reference>
<proteinExistence type="predicted"/>
<organism evidence="8 9">
    <name type="scientific">Adiantum capillus-veneris</name>
    <name type="common">Maidenhair fern</name>
    <dbReference type="NCBI Taxonomy" id="13818"/>
    <lineage>
        <taxon>Eukaryota</taxon>
        <taxon>Viridiplantae</taxon>
        <taxon>Streptophyta</taxon>
        <taxon>Embryophyta</taxon>
        <taxon>Tracheophyta</taxon>
        <taxon>Polypodiopsida</taxon>
        <taxon>Polypodiidae</taxon>
        <taxon>Polypodiales</taxon>
        <taxon>Pteridineae</taxon>
        <taxon>Pteridaceae</taxon>
        <taxon>Vittarioideae</taxon>
        <taxon>Adiantum</taxon>
    </lineage>
</organism>
<dbReference type="Gene3D" id="1.20.1250.20">
    <property type="entry name" value="MFS general substrate transporter like domains"/>
    <property type="match status" value="1"/>
</dbReference>
<keyword evidence="3 5" id="KW-1133">Transmembrane helix</keyword>
<dbReference type="Pfam" id="PF23262">
    <property type="entry name" value="NFD4_C"/>
    <property type="match status" value="1"/>
</dbReference>
<feature type="transmembrane region" description="Helical" evidence="5">
    <location>
        <begin position="334"/>
        <end position="352"/>
    </location>
</feature>
<protein>
    <recommendedName>
        <fullName evidence="10">Nodulin-like domain-containing protein</fullName>
    </recommendedName>
</protein>
<evidence type="ECO:0000256" key="1">
    <source>
        <dbReference type="ARBA" id="ARBA00004141"/>
    </source>
</evidence>
<evidence type="ECO:0000313" key="8">
    <source>
        <dbReference type="EMBL" id="KAI5060282.1"/>
    </source>
</evidence>
<feature type="transmembrane region" description="Helical" evidence="5">
    <location>
        <begin position="214"/>
        <end position="232"/>
    </location>
</feature>
<keyword evidence="2 5" id="KW-0812">Transmembrane</keyword>
<feature type="transmembrane region" description="Helical" evidence="5">
    <location>
        <begin position="460"/>
        <end position="484"/>
    </location>
</feature>
<dbReference type="Pfam" id="PF06813">
    <property type="entry name" value="Nodulin-like"/>
    <property type="match status" value="1"/>
</dbReference>
<dbReference type="AlphaFoldDB" id="A0A9D4U355"/>
<dbReference type="PANTHER" id="PTHR21576">
    <property type="entry name" value="UNCHARACTERIZED NODULIN-LIKE PROTEIN"/>
    <property type="match status" value="1"/>
</dbReference>
<gene>
    <name evidence="8" type="ORF">GOP47_0024702</name>
</gene>
<comment type="subcellular location">
    <subcellularLocation>
        <location evidence="1">Membrane</location>
        <topology evidence="1">Multi-pass membrane protein</topology>
    </subcellularLocation>
</comment>
<feature type="transmembrane region" description="Helical" evidence="5">
    <location>
        <begin position="174"/>
        <end position="193"/>
    </location>
</feature>
<feature type="transmembrane region" description="Helical" evidence="5">
    <location>
        <begin position="504"/>
        <end position="525"/>
    </location>
</feature>
<evidence type="ECO:0008006" key="10">
    <source>
        <dbReference type="Google" id="ProtNLM"/>
    </source>
</evidence>
<feature type="transmembrane region" description="Helical" evidence="5">
    <location>
        <begin position="244"/>
        <end position="264"/>
    </location>
</feature>
<evidence type="ECO:0000256" key="5">
    <source>
        <dbReference type="SAM" id="Phobius"/>
    </source>
</evidence>
<feature type="domain" description="NFD4 C-terminal" evidence="7">
    <location>
        <begin position="328"/>
        <end position="531"/>
    </location>
</feature>
<evidence type="ECO:0000259" key="7">
    <source>
        <dbReference type="Pfam" id="PF23262"/>
    </source>
</evidence>
<evidence type="ECO:0000256" key="3">
    <source>
        <dbReference type="ARBA" id="ARBA00022989"/>
    </source>
</evidence>
<dbReference type="PANTHER" id="PTHR21576:SF73">
    <property type="entry name" value="F1C9.29 PROTEIN-RELATED"/>
    <property type="match status" value="1"/>
</dbReference>
<dbReference type="EMBL" id="JABFUD020000024">
    <property type="protein sequence ID" value="KAI5060282.1"/>
    <property type="molecule type" value="Genomic_DNA"/>
</dbReference>
<dbReference type="InterPro" id="IPR036259">
    <property type="entry name" value="MFS_trans_sf"/>
</dbReference>
<evidence type="ECO:0000259" key="6">
    <source>
        <dbReference type="Pfam" id="PF06813"/>
    </source>
</evidence>
<dbReference type="OrthoDB" id="410267at2759"/>
<dbReference type="SUPFAM" id="SSF103473">
    <property type="entry name" value="MFS general substrate transporter"/>
    <property type="match status" value="2"/>
</dbReference>
<name>A0A9D4U355_ADICA</name>
<feature type="transmembrane region" description="Helical" evidence="5">
    <location>
        <begin position="78"/>
        <end position="98"/>
    </location>
</feature>
<evidence type="ECO:0000256" key="4">
    <source>
        <dbReference type="ARBA" id="ARBA00023136"/>
    </source>
</evidence>
<evidence type="ECO:0000256" key="2">
    <source>
        <dbReference type="ARBA" id="ARBA00022692"/>
    </source>
</evidence>
<feature type="transmembrane region" description="Helical" evidence="5">
    <location>
        <begin position="105"/>
        <end position="125"/>
    </location>
</feature>
<keyword evidence="9" id="KW-1185">Reference proteome</keyword>
<feature type="domain" description="Nodulin-like" evidence="6">
    <location>
        <begin position="13"/>
        <end position="261"/>
    </location>
</feature>
<dbReference type="Proteomes" id="UP000886520">
    <property type="component" value="Chromosome 24"/>
</dbReference>
<comment type="caution">
    <text evidence="8">The sequence shown here is derived from an EMBL/GenBank/DDBJ whole genome shotgun (WGS) entry which is preliminary data.</text>
</comment>
<dbReference type="GO" id="GO:0016020">
    <property type="term" value="C:membrane"/>
    <property type="evidence" value="ECO:0007669"/>
    <property type="project" value="UniProtKB-SubCell"/>
</dbReference>
<keyword evidence="4 5" id="KW-0472">Membrane</keyword>
<dbReference type="InterPro" id="IPR056555">
    <property type="entry name" value="NFD4_C"/>
</dbReference>
<evidence type="ECO:0000313" key="9">
    <source>
        <dbReference type="Proteomes" id="UP000886520"/>
    </source>
</evidence>
<sequence>MFPMPSLWKERSRWTVLVAACWMEATSGLSYVFSTYSGVLKSELGCDQRHINRLAVAKDLGDHIGLAAGFLCRILPNWAVLLIGSFLILGGYGFLWLLTNHTVPAPPFWLVCIIMFIGTNGATYLDTTALVTSLSNFSSSRATVVGLLKGFKGLSGALFNQIYASFLAPDQTSFILLIALGPIVVMMPLILMVGPGSTMKISVNDDNEDLNFRLLYGASMLLAAYMLTVTLVQDLCSVNENTNIAFTIVLFLILLLPLFVPKIAELSSERHNKETPQLENPLLRERWVVDGEDGLTSRVSNVCTEEQKLSGDATELLLLETDQSLSKAFRNMKFWLLIFSIFFSMGSGTTAFNNLGQMAEAQGYENTELFVSMSNIWNFVGRLVGGYVSETSTSVYGHPRTLGLALAQVVMAAGHILFATAPPKTIYVAVFLVAAGYGAEWAIFPTALSELFGLQNFGILYNFVTMASPAGSLIYSTFIAGPVYDRQARKQGSSTCEGTICFETTFFIMAAVCVIAAALSIALAIRTRSFYRRCYSDSAFR</sequence>